<dbReference type="Gene3D" id="1.20.1600.10">
    <property type="entry name" value="Outer membrane efflux proteins (OEP)"/>
    <property type="match status" value="1"/>
</dbReference>
<dbReference type="Gene3D" id="2.20.200.10">
    <property type="entry name" value="Outer membrane efflux proteins (OEP)"/>
    <property type="match status" value="1"/>
</dbReference>
<comment type="subcellular location">
    <subcellularLocation>
        <location evidence="2">Cell membrane</location>
        <topology evidence="2">Lipid-anchor</topology>
    </subcellularLocation>
</comment>
<accession>A0AAT9FGH7</accession>
<feature type="chain" id="PRO_5043113383" evidence="2">
    <location>
        <begin position="23"/>
        <end position="465"/>
    </location>
</feature>
<dbReference type="PANTHER" id="PTHR30203">
    <property type="entry name" value="OUTER MEMBRANE CATION EFFLUX PROTEIN"/>
    <property type="match status" value="1"/>
</dbReference>
<dbReference type="PANTHER" id="PTHR30203:SF33">
    <property type="entry name" value="BLR4455 PROTEIN"/>
    <property type="match status" value="1"/>
</dbReference>
<dbReference type="EMBL" id="AP026866">
    <property type="protein sequence ID" value="BDS05012.1"/>
    <property type="molecule type" value="Genomic_DNA"/>
</dbReference>
<comment type="similarity">
    <text evidence="1 2">Belongs to the outer membrane factor (OMF) (TC 1.B.17) family.</text>
</comment>
<dbReference type="Pfam" id="PF02321">
    <property type="entry name" value="OEP"/>
    <property type="match status" value="2"/>
</dbReference>
<name>A0AAT9FGH7_9BACT</name>
<dbReference type="GO" id="GO:0005886">
    <property type="term" value="C:plasma membrane"/>
    <property type="evidence" value="ECO:0007669"/>
    <property type="project" value="UniProtKB-SubCell"/>
</dbReference>
<evidence type="ECO:0000313" key="3">
    <source>
        <dbReference type="EMBL" id="BDS05012.1"/>
    </source>
</evidence>
<keyword evidence="2" id="KW-0732">Signal</keyword>
<organism evidence="3">
    <name type="scientific">Oceaniferula spumae</name>
    <dbReference type="NCBI Taxonomy" id="2979115"/>
    <lineage>
        <taxon>Bacteria</taxon>
        <taxon>Pseudomonadati</taxon>
        <taxon>Verrucomicrobiota</taxon>
        <taxon>Verrucomicrobiia</taxon>
        <taxon>Verrucomicrobiales</taxon>
        <taxon>Verrucomicrobiaceae</taxon>
        <taxon>Oceaniferula</taxon>
    </lineage>
</organism>
<sequence length="465" mass="49959">MMKIFNRSILLTIAVAVSVFLAACVTMPGSKADNANKNLTIPKRYDATQPPVPQVANGLLSLFPDSRMSSYVSRAMNSNPDLRASAARLEEAGFNTRKAYAPLVPSLTANAGASRARSAGVGTTATATTANRYATSLDAQWEIDVWGRIRAGVTAAAGDRAAAAADYASAKQSIAAQTMQAYFSLVAADKLLGLSNRRLNSFQKTLDLVNRRFEAGTGSLGDVELAKTDVENTRAQVDQRKDTRDQAARSLAALTGAYPDAQARASSWPSLRRSVPAGIPSNVLLNRPDIDAAYQRIRAADSRVTVAHRDLYPSFALTASAGQQSSTLRNLANSNFNVWSFAGNIAAPLIDGGSRRSELGAANARAKQALASYQSTVLNAFQEVENALGSERYLQSQQNSYQSALKAAKNAEDRIRRNYETGLVEILTLLDAQRRSFDTEESLINTQALRYQNRVSLALALGKGL</sequence>
<dbReference type="SUPFAM" id="SSF56954">
    <property type="entry name" value="Outer membrane efflux proteins (OEP)"/>
    <property type="match status" value="1"/>
</dbReference>
<dbReference type="AlphaFoldDB" id="A0AAT9FGH7"/>
<evidence type="ECO:0000256" key="2">
    <source>
        <dbReference type="RuleBase" id="RU362097"/>
    </source>
</evidence>
<keyword evidence="2" id="KW-1134">Transmembrane beta strand</keyword>
<dbReference type="KEGG" id="osu:NT6N_00520"/>
<dbReference type="GO" id="GO:0015562">
    <property type="term" value="F:efflux transmembrane transporter activity"/>
    <property type="evidence" value="ECO:0007669"/>
    <property type="project" value="InterPro"/>
</dbReference>
<dbReference type="InterPro" id="IPR010131">
    <property type="entry name" value="MdtP/NodT-like"/>
</dbReference>
<dbReference type="PROSITE" id="PS51257">
    <property type="entry name" value="PROKAR_LIPOPROTEIN"/>
    <property type="match status" value="1"/>
</dbReference>
<keyword evidence="2" id="KW-0812">Transmembrane</keyword>
<reference evidence="3" key="1">
    <citation type="submission" date="2024-07" db="EMBL/GenBank/DDBJ databases">
        <title>Complete genome sequence of Verrucomicrobiaceae bacterium NT6N.</title>
        <authorList>
            <person name="Huang C."/>
            <person name="Takami H."/>
            <person name="Hamasaki K."/>
        </authorList>
    </citation>
    <scope>NUCLEOTIDE SEQUENCE</scope>
    <source>
        <strain evidence="3">NT6N</strain>
    </source>
</reference>
<feature type="signal peptide" evidence="2">
    <location>
        <begin position="1"/>
        <end position="22"/>
    </location>
</feature>
<keyword evidence="2" id="KW-0449">Lipoprotein</keyword>
<keyword evidence="2" id="KW-0564">Palmitate</keyword>
<proteinExistence type="inferred from homology"/>
<protein>
    <submittedName>
        <fullName evidence="3">RND transporter</fullName>
    </submittedName>
</protein>
<evidence type="ECO:0000256" key="1">
    <source>
        <dbReference type="ARBA" id="ARBA00007613"/>
    </source>
</evidence>
<dbReference type="InterPro" id="IPR003423">
    <property type="entry name" value="OMP_efflux"/>
</dbReference>
<gene>
    <name evidence="3" type="ORF">NT6N_00520</name>
</gene>
<dbReference type="NCBIfam" id="TIGR01845">
    <property type="entry name" value="outer_NodT"/>
    <property type="match status" value="1"/>
</dbReference>
<keyword evidence="2" id="KW-0472">Membrane</keyword>